<feature type="domain" description="C3H1-type" evidence="6">
    <location>
        <begin position="57"/>
        <end position="85"/>
    </location>
</feature>
<evidence type="ECO:0000313" key="8">
    <source>
        <dbReference type="Proteomes" id="UP000230233"/>
    </source>
</evidence>
<evidence type="ECO:0000256" key="2">
    <source>
        <dbReference type="ARBA" id="ARBA00022737"/>
    </source>
</evidence>
<dbReference type="EMBL" id="PDUG01000002">
    <property type="protein sequence ID" value="PIC49431.1"/>
    <property type="molecule type" value="Genomic_DNA"/>
</dbReference>
<dbReference type="Gene3D" id="4.10.1000.10">
    <property type="entry name" value="Zinc finger, CCCH-type"/>
    <property type="match status" value="1"/>
</dbReference>
<reference evidence="8" key="1">
    <citation type="submission" date="2017-10" db="EMBL/GenBank/DDBJ databases">
        <title>Rapid genome shrinkage in a self-fertile nematode reveals novel sperm competition proteins.</title>
        <authorList>
            <person name="Yin D."/>
            <person name="Schwarz E.M."/>
            <person name="Thomas C.G."/>
            <person name="Felde R.L."/>
            <person name="Korf I.F."/>
            <person name="Cutter A.D."/>
            <person name="Schartner C.M."/>
            <person name="Ralston E.J."/>
            <person name="Meyer B.J."/>
            <person name="Haag E.S."/>
        </authorList>
    </citation>
    <scope>NUCLEOTIDE SEQUENCE [LARGE SCALE GENOMIC DNA]</scope>
    <source>
        <strain evidence="8">JU1422</strain>
    </source>
</reference>
<protein>
    <recommendedName>
        <fullName evidence="6">C3H1-type domain-containing protein</fullName>
    </recommendedName>
</protein>
<dbReference type="STRING" id="1611254.A0A2G5VCM1"/>
<dbReference type="InterPro" id="IPR000571">
    <property type="entry name" value="Znf_CCCH"/>
</dbReference>
<evidence type="ECO:0000259" key="6">
    <source>
        <dbReference type="PROSITE" id="PS50103"/>
    </source>
</evidence>
<evidence type="ECO:0000256" key="4">
    <source>
        <dbReference type="ARBA" id="ARBA00022833"/>
    </source>
</evidence>
<dbReference type="FunFam" id="4.10.1000.10:FF:000001">
    <property type="entry name" value="zinc finger CCCH domain-containing protein 15-like"/>
    <property type="match status" value="1"/>
</dbReference>
<dbReference type="GO" id="GO:0005829">
    <property type="term" value="C:cytosol"/>
    <property type="evidence" value="ECO:0007669"/>
    <property type="project" value="TreeGrafter"/>
</dbReference>
<dbReference type="InterPro" id="IPR036855">
    <property type="entry name" value="Znf_CCCH_sf"/>
</dbReference>
<dbReference type="GO" id="GO:0043186">
    <property type="term" value="C:P granule"/>
    <property type="evidence" value="ECO:0007669"/>
    <property type="project" value="UniProtKB-ARBA"/>
</dbReference>
<evidence type="ECO:0000256" key="1">
    <source>
        <dbReference type="ARBA" id="ARBA00022723"/>
    </source>
</evidence>
<evidence type="ECO:0000256" key="3">
    <source>
        <dbReference type="ARBA" id="ARBA00022771"/>
    </source>
</evidence>
<evidence type="ECO:0000313" key="7">
    <source>
        <dbReference type="EMBL" id="PIC49431.1"/>
    </source>
</evidence>
<organism evidence="7 8">
    <name type="scientific">Caenorhabditis nigoni</name>
    <dbReference type="NCBI Taxonomy" id="1611254"/>
    <lineage>
        <taxon>Eukaryota</taxon>
        <taxon>Metazoa</taxon>
        <taxon>Ecdysozoa</taxon>
        <taxon>Nematoda</taxon>
        <taxon>Chromadorea</taxon>
        <taxon>Rhabditida</taxon>
        <taxon>Rhabditina</taxon>
        <taxon>Rhabditomorpha</taxon>
        <taxon>Rhabditoidea</taxon>
        <taxon>Rhabditidae</taxon>
        <taxon>Peloderinae</taxon>
        <taxon>Caenorhabditis</taxon>
    </lineage>
</organism>
<accession>A0A2G5VCM1</accession>
<comment type="caution">
    <text evidence="7">The sequence shown here is derived from an EMBL/GenBank/DDBJ whole genome shotgun (WGS) entry which is preliminary data.</text>
</comment>
<dbReference type="OrthoDB" id="410307at2759"/>
<keyword evidence="2" id="KW-0677">Repeat</keyword>
<dbReference type="GO" id="GO:0003730">
    <property type="term" value="F:mRNA 3'-UTR binding"/>
    <property type="evidence" value="ECO:0007669"/>
    <property type="project" value="TreeGrafter"/>
</dbReference>
<dbReference type="GO" id="GO:0008270">
    <property type="term" value="F:zinc ion binding"/>
    <property type="evidence" value="ECO:0007669"/>
    <property type="project" value="UniProtKB-KW"/>
</dbReference>
<evidence type="ECO:0000256" key="5">
    <source>
        <dbReference type="PROSITE-ProRule" id="PRU00723"/>
    </source>
</evidence>
<dbReference type="SMART" id="SM00356">
    <property type="entry name" value="ZnF_C3H1"/>
    <property type="match status" value="1"/>
</dbReference>
<feature type="zinc finger region" description="C3H1-type" evidence="5">
    <location>
        <begin position="57"/>
        <end position="85"/>
    </location>
</feature>
<name>A0A2G5VCM1_9PELO</name>
<dbReference type="Proteomes" id="UP000230233">
    <property type="component" value="Chromosome II"/>
</dbReference>
<dbReference type="InterPro" id="IPR045877">
    <property type="entry name" value="ZFP36-like"/>
</dbReference>
<dbReference type="PANTHER" id="PTHR12547">
    <property type="entry name" value="CCCH ZINC FINGER/TIS11-RELATED"/>
    <property type="match status" value="1"/>
</dbReference>
<keyword evidence="4 5" id="KW-0862">Zinc</keyword>
<proteinExistence type="predicted"/>
<keyword evidence="1 5" id="KW-0479">Metal-binding</keyword>
<gene>
    <name evidence="7" type="primary">Cnig_chr_II.g8042</name>
    <name evidence="7" type="ORF">B9Z55_008042</name>
</gene>
<dbReference type="AlphaFoldDB" id="A0A2G5VCM1"/>
<dbReference type="PANTHER" id="PTHR12547:SF18">
    <property type="entry name" value="PROTEIN TIS11"/>
    <property type="match status" value="1"/>
</dbReference>
<dbReference type="SUPFAM" id="SSF90229">
    <property type="entry name" value="CCCH zinc finger"/>
    <property type="match status" value="1"/>
</dbReference>
<dbReference type="PROSITE" id="PS50103">
    <property type="entry name" value="ZF_C3H1"/>
    <property type="match status" value="1"/>
</dbReference>
<sequence>MSSAAVARQGAAFTSGYGCPAPLIMCNGPIVVCRITDALPGASSGCSPVPQTQIPWNWKTQLCHHFTVGVCCPKGQQCQFAHGLQELRTVAQNRAKKEAKVPEKHKTKLCANFAKMGSG</sequence>
<keyword evidence="8" id="KW-1185">Reference proteome</keyword>
<keyword evidence="3 5" id="KW-0863">Zinc-finger</keyword>